<name>A0ABS2CD30_9NEIS</name>
<dbReference type="PANTHER" id="PTHR46847:SF2">
    <property type="entry name" value="ABC TRANSPORTER SUGAR-BINDING PROTEIN"/>
    <property type="match status" value="1"/>
</dbReference>
<accession>A0ABS2CD30</accession>
<evidence type="ECO:0000259" key="5">
    <source>
        <dbReference type="Pfam" id="PF13407"/>
    </source>
</evidence>
<keyword evidence="7" id="KW-1185">Reference proteome</keyword>
<dbReference type="Gene3D" id="3.40.50.2300">
    <property type="match status" value="2"/>
</dbReference>
<sequence>MRHCRAHKSLLPLLLLCGMAQIVHAADAPWPNSIGVSISSLENPYFVALSHGARDKAKQINPKVKFSVASAGYSVDKQIAQIQTMIQQKVQLILVSASAEDGLVQVLTTARQQGIIVIGVDVRAKGAMQTVLTHNINAGYLVCDYLARSLNGKGRAAIQTGPQVSSVIDRVAGCKQAWAKYPGIELLSETENGEGSVWGGYVATQQLIKQRGPVDMIFAINDRQAIGTQQALEKAKHAHTKIGSVDGSQAVVNAIAQGSAIIATASQSPRTMGQRAITLALALHAGEKISSEFELMQPTLVTISNAKDFKAWDANQGN</sequence>
<dbReference type="InterPro" id="IPR025997">
    <property type="entry name" value="SBP_2_dom"/>
</dbReference>
<evidence type="ECO:0000313" key="7">
    <source>
        <dbReference type="Proteomes" id="UP001195660"/>
    </source>
</evidence>
<evidence type="ECO:0000256" key="3">
    <source>
        <dbReference type="ARBA" id="ARBA00022729"/>
    </source>
</evidence>
<comment type="subcellular location">
    <subcellularLocation>
        <location evidence="1">Cell envelope</location>
    </subcellularLocation>
</comment>
<feature type="chain" id="PRO_5046384960" evidence="4">
    <location>
        <begin position="26"/>
        <end position="318"/>
    </location>
</feature>
<comment type="caution">
    <text evidence="6">The sequence shown here is derived from an EMBL/GenBank/DDBJ whole genome shotgun (WGS) entry which is preliminary data.</text>
</comment>
<evidence type="ECO:0000256" key="4">
    <source>
        <dbReference type="SAM" id="SignalP"/>
    </source>
</evidence>
<evidence type="ECO:0000313" key="6">
    <source>
        <dbReference type="EMBL" id="MBM5572057.1"/>
    </source>
</evidence>
<protein>
    <submittedName>
        <fullName evidence="6">Substrate-binding domain-containing protein</fullName>
    </submittedName>
</protein>
<gene>
    <name evidence="6" type="ORF">GM173_10770</name>
</gene>
<evidence type="ECO:0000256" key="2">
    <source>
        <dbReference type="ARBA" id="ARBA00007639"/>
    </source>
</evidence>
<feature type="domain" description="Periplasmic binding protein" evidence="5">
    <location>
        <begin position="34"/>
        <end position="288"/>
    </location>
</feature>
<dbReference type="PANTHER" id="PTHR46847">
    <property type="entry name" value="D-ALLOSE-BINDING PERIPLASMIC PROTEIN-RELATED"/>
    <property type="match status" value="1"/>
</dbReference>
<feature type="signal peptide" evidence="4">
    <location>
        <begin position="1"/>
        <end position="25"/>
    </location>
</feature>
<proteinExistence type="inferred from homology"/>
<dbReference type="InterPro" id="IPR028082">
    <property type="entry name" value="Peripla_BP_I"/>
</dbReference>
<dbReference type="RefSeq" id="WP_203571387.1">
    <property type="nucleotide sequence ID" value="NZ_WOFE01000004.1"/>
</dbReference>
<organism evidence="6 7">
    <name type="scientific">Deefgea chitinilytica</name>
    <dbReference type="NCBI Taxonomy" id="570276"/>
    <lineage>
        <taxon>Bacteria</taxon>
        <taxon>Pseudomonadati</taxon>
        <taxon>Pseudomonadota</taxon>
        <taxon>Betaproteobacteria</taxon>
        <taxon>Neisseriales</taxon>
        <taxon>Chitinibacteraceae</taxon>
        <taxon>Deefgea</taxon>
    </lineage>
</organism>
<dbReference type="SUPFAM" id="SSF53822">
    <property type="entry name" value="Periplasmic binding protein-like I"/>
    <property type="match status" value="1"/>
</dbReference>
<reference evidence="6 7" key="1">
    <citation type="submission" date="2019-11" db="EMBL/GenBank/DDBJ databases">
        <title>Novel Deefgea species.</title>
        <authorList>
            <person name="Han J.-H."/>
        </authorList>
    </citation>
    <scope>NUCLEOTIDE SEQUENCE [LARGE SCALE GENOMIC DNA]</scope>
    <source>
        <strain evidence="6 7">LMG 24817</strain>
    </source>
</reference>
<dbReference type="EMBL" id="WOFE01000004">
    <property type="protein sequence ID" value="MBM5572057.1"/>
    <property type="molecule type" value="Genomic_DNA"/>
</dbReference>
<keyword evidence="3 4" id="KW-0732">Signal</keyword>
<evidence type="ECO:0000256" key="1">
    <source>
        <dbReference type="ARBA" id="ARBA00004196"/>
    </source>
</evidence>
<dbReference type="Proteomes" id="UP001195660">
    <property type="component" value="Unassembled WGS sequence"/>
</dbReference>
<comment type="similarity">
    <text evidence="2">Belongs to the bacterial solute-binding protein 2 family.</text>
</comment>
<dbReference type="Pfam" id="PF13407">
    <property type="entry name" value="Peripla_BP_4"/>
    <property type="match status" value="1"/>
</dbReference>